<name>A0A8K0JUJ5_LADFU</name>
<evidence type="ECO:0000256" key="1">
    <source>
        <dbReference type="SAM" id="MobiDB-lite"/>
    </source>
</evidence>
<gene>
    <name evidence="2" type="ORF">J437_LFUL000210</name>
</gene>
<evidence type="ECO:0000313" key="3">
    <source>
        <dbReference type="Proteomes" id="UP000792457"/>
    </source>
</evidence>
<dbReference type="AlphaFoldDB" id="A0A8K0JUJ5"/>
<keyword evidence="3" id="KW-1185">Reference proteome</keyword>
<dbReference type="EMBL" id="KZ308147">
    <property type="protein sequence ID" value="KAG8222916.1"/>
    <property type="molecule type" value="Genomic_DNA"/>
</dbReference>
<reference evidence="2" key="1">
    <citation type="submission" date="2013-04" db="EMBL/GenBank/DDBJ databases">
        <authorList>
            <person name="Qu J."/>
            <person name="Murali S.C."/>
            <person name="Bandaranaike D."/>
            <person name="Bellair M."/>
            <person name="Blankenburg K."/>
            <person name="Chao H."/>
            <person name="Dinh H."/>
            <person name="Doddapaneni H."/>
            <person name="Downs B."/>
            <person name="Dugan-Rocha S."/>
            <person name="Elkadiri S."/>
            <person name="Gnanaolivu R.D."/>
            <person name="Hernandez B."/>
            <person name="Javaid M."/>
            <person name="Jayaseelan J.C."/>
            <person name="Lee S."/>
            <person name="Li M."/>
            <person name="Ming W."/>
            <person name="Munidasa M."/>
            <person name="Muniz J."/>
            <person name="Nguyen L."/>
            <person name="Ongeri F."/>
            <person name="Osuji N."/>
            <person name="Pu L.-L."/>
            <person name="Puazo M."/>
            <person name="Qu C."/>
            <person name="Quiroz J."/>
            <person name="Raj R."/>
            <person name="Weissenberger G."/>
            <person name="Xin Y."/>
            <person name="Zou X."/>
            <person name="Han Y."/>
            <person name="Richards S."/>
            <person name="Worley K."/>
            <person name="Muzny D."/>
            <person name="Gibbs R."/>
        </authorList>
    </citation>
    <scope>NUCLEOTIDE SEQUENCE</scope>
    <source>
        <strain evidence="2">Sampled in the wild</strain>
    </source>
</reference>
<dbReference type="InterPro" id="IPR011993">
    <property type="entry name" value="PH-like_dom_sf"/>
</dbReference>
<feature type="compositionally biased region" description="Basic and acidic residues" evidence="1">
    <location>
        <begin position="34"/>
        <end position="45"/>
    </location>
</feature>
<dbReference type="Proteomes" id="UP000792457">
    <property type="component" value="Unassembled WGS sequence"/>
</dbReference>
<evidence type="ECO:0000313" key="2">
    <source>
        <dbReference type="EMBL" id="KAG8222916.1"/>
    </source>
</evidence>
<accession>A0A8K0JUJ5</accession>
<sequence length="226" mass="24564">MEDFGFVQRDAKVLENAGKEGSEENEEGEEEEEGGSKRGSLERKSGGSHSPEVPVEAGEQGKKHRSDSGSSGGSKGKASRLARTMSAYTSKEKPSQHADPSLSTLPQSFMVKYLGKRDARGLWGIKHTRRPVDHMVTDAKGADGHPPLVLPLVKLTVSREGVTLTAAHLTGEKKKKGPEQAVFHPIDTISYGVQDLVYTRVFSMIIVRETTHMLANGQVSPSRILF</sequence>
<feature type="compositionally biased region" description="Basic and acidic residues" evidence="1">
    <location>
        <begin position="9"/>
        <end position="22"/>
    </location>
</feature>
<organism evidence="2 3">
    <name type="scientific">Ladona fulva</name>
    <name type="common">Scarce chaser dragonfly</name>
    <name type="synonym">Libellula fulva</name>
    <dbReference type="NCBI Taxonomy" id="123851"/>
    <lineage>
        <taxon>Eukaryota</taxon>
        <taxon>Metazoa</taxon>
        <taxon>Ecdysozoa</taxon>
        <taxon>Arthropoda</taxon>
        <taxon>Hexapoda</taxon>
        <taxon>Insecta</taxon>
        <taxon>Pterygota</taxon>
        <taxon>Palaeoptera</taxon>
        <taxon>Odonata</taxon>
        <taxon>Epiprocta</taxon>
        <taxon>Anisoptera</taxon>
        <taxon>Libelluloidea</taxon>
        <taxon>Libellulidae</taxon>
        <taxon>Ladona</taxon>
    </lineage>
</organism>
<reference evidence="2" key="2">
    <citation type="submission" date="2017-10" db="EMBL/GenBank/DDBJ databases">
        <title>Ladona fulva Genome sequencing and assembly.</title>
        <authorList>
            <person name="Murali S."/>
            <person name="Richards S."/>
            <person name="Bandaranaike D."/>
            <person name="Bellair M."/>
            <person name="Blankenburg K."/>
            <person name="Chao H."/>
            <person name="Dinh H."/>
            <person name="Doddapaneni H."/>
            <person name="Dugan-Rocha S."/>
            <person name="Elkadiri S."/>
            <person name="Gnanaolivu R."/>
            <person name="Hernandez B."/>
            <person name="Skinner E."/>
            <person name="Javaid M."/>
            <person name="Lee S."/>
            <person name="Li M."/>
            <person name="Ming W."/>
            <person name="Munidasa M."/>
            <person name="Muniz J."/>
            <person name="Nguyen L."/>
            <person name="Hughes D."/>
            <person name="Osuji N."/>
            <person name="Pu L.-L."/>
            <person name="Puazo M."/>
            <person name="Qu C."/>
            <person name="Quiroz J."/>
            <person name="Raj R."/>
            <person name="Weissenberger G."/>
            <person name="Xin Y."/>
            <person name="Zou X."/>
            <person name="Han Y."/>
            <person name="Worley K."/>
            <person name="Muzny D."/>
            <person name="Gibbs R."/>
        </authorList>
    </citation>
    <scope>NUCLEOTIDE SEQUENCE</scope>
    <source>
        <strain evidence="2">Sampled in the wild</strain>
    </source>
</reference>
<feature type="compositionally biased region" description="Acidic residues" evidence="1">
    <location>
        <begin position="23"/>
        <end position="33"/>
    </location>
</feature>
<feature type="region of interest" description="Disordered" evidence="1">
    <location>
        <begin position="1"/>
        <end position="103"/>
    </location>
</feature>
<dbReference type="SUPFAM" id="SSF50729">
    <property type="entry name" value="PH domain-like"/>
    <property type="match status" value="1"/>
</dbReference>
<dbReference type="OrthoDB" id="9994289at2759"/>
<proteinExistence type="predicted"/>
<protein>
    <submittedName>
        <fullName evidence="2">Uncharacterized protein</fullName>
    </submittedName>
</protein>
<comment type="caution">
    <text evidence="2">The sequence shown here is derived from an EMBL/GenBank/DDBJ whole genome shotgun (WGS) entry which is preliminary data.</text>
</comment>
<dbReference type="Gene3D" id="2.30.29.30">
    <property type="entry name" value="Pleckstrin-homology domain (PH domain)/Phosphotyrosine-binding domain (PTB)"/>
    <property type="match status" value="1"/>
</dbReference>